<gene>
    <name evidence="1" type="ORF">BGP84_16675</name>
</gene>
<protein>
    <recommendedName>
        <fullName evidence="3">DUF3303 domain-containing protein</fullName>
    </recommendedName>
</protein>
<dbReference type="EMBL" id="MINH01000019">
    <property type="protein sequence ID" value="POG11288.1"/>
    <property type="molecule type" value="Genomic_DNA"/>
</dbReference>
<evidence type="ECO:0008006" key="3">
    <source>
        <dbReference type="Google" id="ProtNLM"/>
    </source>
</evidence>
<dbReference type="Proteomes" id="UP000237230">
    <property type="component" value="Unassembled WGS sequence"/>
</dbReference>
<reference evidence="1 2" key="1">
    <citation type="submission" date="2016-08" db="EMBL/GenBank/DDBJ databases">
        <authorList>
            <person name="Seilhamer J.J."/>
        </authorList>
    </citation>
    <scope>NUCLEOTIDE SEQUENCE [LARGE SCALE GENOMIC DNA]</scope>
    <source>
        <strain evidence="1 2">KH-21-114</strain>
    </source>
</reference>
<name>A0A2S3X875_PSEPU</name>
<reference evidence="1 2" key="2">
    <citation type="submission" date="2018-03" db="EMBL/GenBank/DDBJ databases">
        <title>Draft genome of Pseudomonas putida strain KH-21-114.</title>
        <authorList>
            <person name="Yoshizawa S."/>
            <person name="Khan N.H."/>
            <person name="Nishimura M."/>
            <person name="Chiura H.X."/>
            <person name="Ogura Y."/>
            <person name="Hayashi T."/>
            <person name="Kogure K."/>
        </authorList>
    </citation>
    <scope>NUCLEOTIDE SEQUENCE [LARGE SCALE GENOMIC DNA]</scope>
    <source>
        <strain evidence="1 2">KH-21-114</strain>
    </source>
</reference>
<dbReference type="Pfam" id="PF11746">
    <property type="entry name" value="DUF3303"/>
    <property type="match status" value="1"/>
</dbReference>
<dbReference type="OrthoDB" id="9801877at2"/>
<evidence type="ECO:0000313" key="1">
    <source>
        <dbReference type="EMBL" id="POG11288.1"/>
    </source>
</evidence>
<dbReference type="InterPro" id="IPR021734">
    <property type="entry name" value="DUF3303"/>
</dbReference>
<comment type="caution">
    <text evidence="1">The sequence shown here is derived from an EMBL/GenBank/DDBJ whole genome shotgun (WGS) entry which is preliminary data.</text>
</comment>
<dbReference type="RefSeq" id="WP_103448041.1">
    <property type="nucleotide sequence ID" value="NZ_MINH01000019.1"/>
</dbReference>
<proteinExistence type="predicted"/>
<sequence length="95" mass="10521">MLFIIQWSIAPENRNAVMARFAETGGKPPAELKVHGRWHAVGELQGFAVVESNDLQPVLHWTMDWSDLAHMQVSPAMTDAELAPILVAAVSKMTR</sequence>
<evidence type="ECO:0000313" key="2">
    <source>
        <dbReference type="Proteomes" id="UP000237230"/>
    </source>
</evidence>
<accession>A0A2S3X875</accession>
<organism evidence="1 2">
    <name type="scientific">Pseudomonas putida</name>
    <name type="common">Arthrobacter siderocapsulatus</name>
    <dbReference type="NCBI Taxonomy" id="303"/>
    <lineage>
        <taxon>Bacteria</taxon>
        <taxon>Pseudomonadati</taxon>
        <taxon>Pseudomonadota</taxon>
        <taxon>Gammaproteobacteria</taxon>
        <taxon>Pseudomonadales</taxon>
        <taxon>Pseudomonadaceae</taxon>
        <taxon>Pseudomonas</taxon>
    </lineage>
</organism>
<dbReference type="AlphaFoldDB" id="A0A2S3X875"/>